<protein>
    <submittedName>
        <fullName evidence="1">Uncharacterized protein</fullName>
    </submittedName>
</protein>
<keyword evidence="2" id="KW-1185">Reference proteome</keyword>
<gene>
    <name evidence="1" type="ORF">RO3G_07508</name>
</gene>
<sequence length="84" mass="8994">MKRSRAWSKKGTQAIVTRPTTRANTTSILGAISAAGLIAVGVKKPRPAKKRKAEGYISSGTVTGHYISFLKTTLDEMASTHPHT</sequence>
<dbReference type="OrthoDB" id="2266637at2759"/>
<evidence type="ECO:0000313" key="2">
    <source>
        <dbReference type="Proteomes" id="UP000009138"/>
    </source>
</evidence>
<organism evidence="1 2">
    <name type="scientific">Rhizopus delemar (strain RA 99-880 / ATCC MYA-4621 / FGSC 9543 / NRRL 43880)</name>
    <name type="common">Mucormycosis agent</name>
    <name type="synonym">Rhizopus arrhizus var. delemar</name>
    <dbReference type="NCBI Taxonomy" id="246409"/>
    <lineage>
        <taxon>Eukaryota</taxon>
        <taxon>Fungi</taxon>
        <taxon>Fungi incertae sedis</taxon>
        <taxon>Mucoromycota</taxon>
        <taxon>Mucoromycotina</taxon>
        <taxon>Mucoromycetes</taxon>
        <taxon>Mucorales</taxon>
        <taxon>Mucorineae</taxon>
        <taxon>Rhizopodaceae</taxon>
        <taxon>Rhizopus</taxon>
    </lineage>
</organism>
<accession>I1C2X3</accession>
<name>I1C2X3_RHIO9</name>
<reference evidence="1 2" key="1">
    <citation type="journal article" date="2009" name="PLoS Genet.">
        <title>Genomic analysis of the basal lineage fungus Rhizopus oryzae reveals a whole-genome duplication.</title>
        <authorList>
            <person name="Ma L.-J."/>
            <person name="Ibrahim A.S."/>
            <person name="Skory C."/>
            <person name="Grabherr M.G."/>
            <person name="Burger G."/>
            <person name="Butler M."/>
            <person name="Elias M."/>
            <person name="Idnurm A."/>
            <person name="Lang B.F."/>
            <person name="Sone T."/>
            <person name="Abe A."/>
            <person name="Calvo S.E."/>
            <person name="Corrochano L.M."/>
            <person name="Engels R."/>
            <person name="Fu J."/>
            <person name="Hansberg W."/>
            <person name="Kim J.-M."/>
            <person name="Kodira C.D."/>
            <person name="Koehrsen M.J."/>
            <person name="Liu B."/>
            <person name="Miranda-Saavedra D."/>
            <person name="O'Leary S."/>
            <person name="Ortiz-Castellanos L."/>
            <person name="Poulter R."/>
            <person name="Rodriguez-Romero J."/>
            <person name="Ruiz-Herrera J."/>
            <person name="Shen Y.-Q."/>
            <person name="Zeng Q."/>
            <person name="Galagan J."/>
            <person name="Birren B.W."/>
            <person name="Cuomo C.A."/>
            <person name="Wickes B.L."/>
        </authorList>
    </citation>
    <scope>NUCLEOTIDE SEQUENCE [LARGE SCALE GENOMIC DNA]</scope>
    <source>
        <strain evidence="2">RA 99-880 / ATCC MYA-4621 / FGSC 9543 / NRRL 43880</strain>
    </source>
</reference>
<dbReference type="VEuPathDB" id="FungiDB:RO3G_07508"/>
<dbReference type="AlphaFoldDB" id="I1C2X3"/>
<dbReference type="EMBL" id="CH476736">
    <property type="protein sequence ID" value="EIE82803.1"/>
    <property type="molecule type" value="Genomic_DNA"/>
</dbReference>
<dbReference type="GeneID" id="93614479"/>
<dbReference type="InParanoid" id="I1C2X3"/>
<proteinExistence type="predicted"/>
<dbReference type="RefSeq" id="XP_067518199.1">
    <property type="nucleotide sequence ID" value="XM_067662098.1"/>
</dbReference>
<evidence type="ECO:0000313" key="1">
    <source>
        <dbReference type="EMBL" id="EIE82803.1"/>
    </source>
</evidence>
<dbReference type="Proteomes" id="UP000009138">
    <property type="component" value="Unassembled WGS sequence"/>
</dbReference>